<sequence>MTAPDTATRPLPPDVEQAEAAIVEHYPRLVRLAYLVLPPSLGRNRRVLTAHSLAQRALPRGRRATDAAAVQGGVPAQRGGLGGPESGYAYVRLRVLRSALEAGVPLTFKALPLRGQLPALLPQVWGLRLFPRAGGAEELALDQWLATLNGPGRAA</sequence>
<dbReference type="Proteomes" id="UP000033551">
    <property type="component" value="Unassembled WGS sequence"/>
</dbReference>
<comment type="caution">
    <text evidence="1">The sequence shown here is derived from an EMBL/GenBank/DDBJ whole genome shotgun (WGS) entry which is preliminary data.</text>
</comment>
<keyword evidence="2" id="KW-1185">Reference proteome</keyword>
<evidence type="ECO:0000313" key="1">
    <source>
        <dbReference type="EMBL" id="KJY26217.1"/>
    </source>
</evidence>
<accession>A0A0F4IW31</accession>
<dbReference type="AlphaFoldDB" id="A0A0F4IW31"/>
<dbReference type="STRING" id="68223.GCA_002028425_02153"/>
<name>A0A0F4IW31_9ACTN</name>
<protein>
    <submittedName>
        <fullName evidence="1">Uncharacterized protein</fullName>
    </submittedName>
</protein>
<dbReference type="EMBL" id="JZWV01000970">
    <property type="protein sequence ID" value="KJY26217.1"/>
    <property type="molecule type" value="Genomic_DNA"/>
</dbReference>
<organism evidence="1 2">
    <name type="scientific">Streptomyces katrae</name>
    <dbReference type="NCBI Taxonomy" id="68223"/>
    <lineage>
        <taxon>Bacteria</taxon>
        <taxon>Bacillati</taxon>
        <taxon>Actinomycetota</taxon>
        <taxon>Actinomycetes</taxon>
        <taxon>Kitasatosporales</taxon>
        <taxon>Streptomycetaceae</taxon>
        <taxon>Streptomyces</taxon>
    </lineage>
</organism>
<feature type="non-terminal residue" evidence="1">
    <location>
        <position position="155"/>
    </location>
</feature>
<gene>
    <name evidence="1" type="ORF">VR44_30610</name>
</gene>
<evidence type="ECO:0000313" key="2">
    <source>
        <dbReference type="Proteomes" id="UP000033551"/>
    </source>
</evidence>
<reference evidence="1 2" key="1">
    <citation type="submission" date="2015-02" db="EMBL/GenBank/DDBJ databases">
        <authorList>
            <person name="Ju K.-S."/>
            <person name="Doroghazi J.R."/>
            <person name="Metcalf W."/>
        </authorList>
    </citation>
    <scope>NUCLEOTIDE SEQUENCE [LARGE SCALE GENOMIC DNA]</scope>
    <source>
        <strain evidence="1 2">NRRL ISP-5550</strain>
    </source>
</reference>
<proteinExistence type="predicted"/>